<accession>A0A2W5Q1N9</accession>
<evidence type="ECO:0000313" key="3">
    <source>
        <dbReference type="EMBL" id="PZQ71552.1"/>
    </source>
</evidence>
<evidence type="ECO:0000256" key="1">
    <source>
        <dbReference type="ARBA" id="ARBA00037961"/>
    </source>
</evidence>
<dbReference type="InterPro" id="IPR036409">
    <property type="entry name" value="Aldolase_II/adducin_N_sf"/>
</dbReference>
<reference evidence="3 4" key="1">
    <citation type="submission" date="2017-08" db="EMBL/GenBank/DDBJ databases">
        <title>Infants hospitalized years apart are colonized by the same room-sourced microbial strains.</title>
        <authorList>
            <person name="Brooks B."/>
            <person name="Olm M.R."/>
            <person name="Firek B.A."/>
            <person name="Baker R."/>
            <person name="Thomas B.C."/>
            <person name="Morowitz M.J."/>
            <person name="Banfield J.F."/>
        </authorList>
    </citation>
    <scope>NUCLEOTIDE SEQUENCE [LARGE SCALE GENOMIC DNA]</scope>
    <source>
        <strain evidence="3">S2_005_003_R2_41</strain>
    </source>
</reference>
<gene>
    <name evidence="3" type="ORF">DI563_17355</name>
</gene>
<dbReference type="SMART" id="SM01007">
    <property type="entry name" value="Aldolase_II"/>
    <property type="match status" value="1"/>
</dbReference>
<dbReference type="Pfam" id="PF00596">
    <property type="entry name" value="Aldolase_II"/>
    <property type="match status" value="1"/>
</dbReference>
<organism evidence="3 4">
    <name type="scientific">Variovorax paradoxus</name>
    <dbReference type="NCBI Taxonomy" id="34073"/>
    <lineage>
        <taxon>Bacteria</taxon>
        <taxon>Pseudomonadati</taxon>
        <taxon>Pseudomonadota</taxon>
        <taxon>Betaproteobacteria</taxon>
        <taxon>Burkholderiales</taxon>
        <taxon>Comamonadaceae</taxon>
        <taxon>Variovorax</taxon>
    </lineage>
</organism>
<protein>
    <submittedName>
        <fullName evidence="3">Aldolase</fullName>
    </submittedName>
</protein>
<dbReference type="NCBIfam" id="NF005068">
    <property type="entry name" value="PRK06486.1"/>
    <property type="match status" value="1"/>
</dbReference>
<feature type="domain" description="Class II aldolase/adducin N-terminal" evidence="2">
    <location>
        <begin position="30"/>
        <end position="215"/>
    </location>
</feature>
<proteinExistence type="inferred from homology"/>
<dbReference type="GO" id="GO:0051015">
    <property type="term" value="F:actin filament binding"/>
    <property type="evidence" value="ECO:0007669"/>
    <property type="project" value="TreeGrafter"/>
</dbReference>
<comment type="caution">
    <text evidence="3">The sequence shown here is derived from an EMBL/GenBank/DDBJ whole genome shotgun (WGS) entry which is preliminary data.</text>
</comment>
<dbReference type="PANTHER" id="PTHR10672:SF3">
    <property type="entry name" value="PROTEIN HU-LI TAI SHAO"/>
    <property type="match status" value="1"/>
</dbReference>
<dbReference type="PANTHER" id="PTHR10672">
    <property type="entry name" value="ADDUCIN"/>
    <property type="match status" value="1"/>
</dbReference>
<sequence length="262" mass="28787">MLEKSVTSHLHTAGSADAEYASPAVRRLREDLALALRAAAHHHLEEGVCNHFSVMLPGAQDRYLINPRGLHWSEVGPEDIVLIDVQGKVLAGRHRVEPTALFIHGAVHRLTGRAVVLHCHMPYATALTLTSDRGLDPTLSQNAMRYMNRIAIDAEYNGLALDDAEGERIARTMMGDNAGKDIAFLANHGVIVAGATIAHAYDDLYYLERACLHQVLAQSTGRPLVPVRPELAAHVAAQIQGEREQSDLFFEALRRLLPAPRR</sequence>
<evidence type="ECO:0000259" key="2">
    <source>
        <dbReference type="SMART" id="SM01007"/>
    </source>
</evidence>
<dbReference type="EMBL" id="QFPP01000240">
    <property type="protein sequence ID" value="PZQ71552.1"/>
    <property type="molecule type" value="Genomic_DNA"/>
</dbReference>
<dbReference type="GO" id="GO:0005856">
    <property type="term" value="C:cytoskeleton"/>
    <property type="evidence" value="ECO:0007669"/>
    <property type="project" value="TreeGrafter"/>
</dbReference>
<name>A0A2W5Q1N9_VARPD</name>
<comment type="similarity">
    <text evidence="1">Belongs to the aldolase class II family.</text>
</comment>
<dbReference type="Gene3D" id="3.40.225.10">
    <property type="entry name" value="Class II aldolase/adducin N-terminal domain"/>
    <property type="match status" value="1"/>
</dbReference>
<dbReference type="InterPro" id="IPR051017">
    <property type="entry name" value="Aldolase-II_Adducin_sf"/>
</dbReference>
<dbReference type="AlphaFoldDB" id="A0A2W5Q1N9"/>
<dbReference type="InterPro" id="IPR001303">
    <property type="entry name" value="Aldolase_II/adducin_N"/>
</dbReference>
<evidence type="ECO:0000313" key="4">
    <source>
        <dbReference type="Proteomes" id="UP000249135"/>
    </source>
</evidence>
<dbReference type="SUPFAM" id="SSF53639">
    <property type="entry name" value="AraD/HMP-PK domain-like"/>
    <property type="match status" value="1"/>
</dbReference>
<dbReference type="Proteomes" id="UP000249135">
    <property type="component" value="Unassembled WGS sequence"/>
</dbReference>